<reference evidence="4" key="1">
    <citation type="submission" date="2023-06" db="EMBL/GenBank/DDBJ databases">
        <title>Genomic analysis of the entomopathogenic nematode Steinernema hermaphroditum.</title>
        <authorList>
            <person name="Schwarz E.M."/>
            <person name="Heppert J.K."/>
            <person name="Baniya A."/>
            <person name="Schwartz H.T."/>
            <person name="Tan C.-H."/>
            <person name="Antoshechkin I."/>
            <person name="Sternberg P.W."/>
            <person name="Goodrich-Blair H."/>
            <person name="Dillman A.R."/>
        </authorList>
    </citation>
    <scope>NUCLEOTIDE SEQUENCE</scope>
    <source>
        <strain evidence="4">PS9179</strain>
        <tissue evidence="4">Whole animal</tissue>
    </source>
</reference>
<comment type="caution">
    <text evidence="4">The sequence shown here is derived from an EMBL/GenBank/DDBJ whole genome shotgun (WGS) entry which is preliminary data.</text>
</comment>
<dbReference type="GO" id="GO:0005764">
    <property type="term" value="C:lysosome"/>
    <property type="evidence" value="ECO:0007669"/>
    <property type="project" value="TreeGrafter"/>
</dbReference>
<evidence type="ECO:0000313" key="5">
    <source>
        <dbReference type="Proteomes" id="UP001175271"/>
    </source>
</evidence>
<comment type="similarity">
    <text evidence="1">Belongs to the peptidase A1 family.</text>
</comment>
<dbReference type="PROSITE" id="PS51767">
    <property type="entry name" value="PEPTIDASE_A1"/>
    <property type="match status" value="1"/>
</dbReference>
<evidence type="ECO:0000256" key="1">
    <source>
        <dbReference type="ARBA" id="ARBA00007447"/>
    </source>
</evidence>
<dbReference type="SUPFAM" id="SSF50630">
    <property type="entry name" value="Acid proteases"/>
    <property type="match status" value="1"/>
</dbReference>
<protein>
    <recommendedName>
        <fullName evidence="3">Peptidase A1 domain-containing protein</fullName>
    </recommendedName>
</protein>
<dbReference type="GO" id="GO:0004190">
    <property type="term" value="F:aspartic-type endopeptidase activity"/>
    <property type="evidence" value="ECO:0007669"/>
    <property type="project" value="InterPro"/>
</dbReference>
<feature type="chain" id="PRO_5041258451" description="Peptidase A1 domain-containing protein" evidence="2">
    <location>
        <begin position="21"/>
        <end position="349"/>
    </location>
</feature>
<name>A0AA39LKH0_9BILA</name>
<accession>A0AA39LKH0</accession>
<dbReference type="PANTHER" id="PTHR47966:SF8">
    <property type="entry name" value="ASPARTIC PROTEASE 1-RELATED"/>
    <property type="match status" value="1"/>
</dbReference>
<dbReference type="Proteomes" id="UP001175271">
    <property type="component" value="Unassembled WGS sequence"/>
</dbReference>
<gene>
    <name evidence="4" type="ORF">QR680_015301</name>
</gene>
<dbReference type="InterPro" id="IPR021109">
    <property type="entry name" value="Peptidase_aspartic_dom_sf"/>
</dbReference>
<feature type="domain" description="Peptidase A1" evidence="3">
    <location>
        <begin position="51"/>
        <end position="335"/>
    </location>
</feature>
<evidence type="ECO:0000256" key="2">
    <source>
        <dbReference type="SAM" id="SignalP"/>
    </source>
</evidence>
<sequence length="349" mass="39114">MKLFLLFLLLLVAFCSTGDARKSKLRIRRHVPQRFGSRSHYHHDPRDENSMSVVVPVGTPQQDLELLFDTTVSDVFVPLCPKQLNQTYRECFDASASTTFKRLTADTAQDMLSRSMIAKGNMFTFITTEYRPDVFGGMGTAGIGWPSLRKHPSDSYFPENVTSLAIGIDLDGCESSIDFDGTCKTNAGSVYLPITSKSYWQFTIKDLHLGKFNESVNGQMVIATNKEYIGMPKKFLDQLTSLHGIIWEADYGAYSVECDKASALPDLHFVTDGGVVTIPAKSYVYVWEPLSNGRCVVNFEDSKAFGFGPEWYIGIQIVTDYCVTLDYKNARIVMTKNKEDNGNLSCHEK</sequence>
<dbReference type="PANTHER" id="PTHR47966">
    <property type="entry name" value="BETA-SITE APP-CLEAVING ENZYME, ISOFORM A-RELATED"/>
    <property type="match status" value="1"/>
</dbReference>
<dbReference type="InterPro" id="IPR033121">
    <property type="entry name" value="PEPTIDASE_A1"/>
</dbReference>
<evidence type="ECO:0000313" key="4">
    <source>
        <dbReference type="EMBL" id="KAK0400533.1"/>
    </source>
</evidence>
<keyword evidence="5" id="KW-1185">Reference proteome</keyword>
<organism evidence="4 5">
    <name type="scientific">Steinernema hermaphroditum</name>
    <dbReference type="NCBI Taxonomy" id="289476"/>
    <lineage>
        <taxon>Eukaryota</taxon>
        <taxon>Metazoa</taxon>
        <taxon>Ecdysozoa</taxon>
        <taxon>Nematoda</taxon>
        <taxon>Chromadorea</taxon>
        <taxon>Rhabditida</taxon>
        <taxon>Tylenchina</taxon>
        <taxon>Panagrolaimomorpha</taxon>
        <taxon>Strongyloidoidea</taxon>
        <taxon>Steinernematidae</taxon>
        <taxon>Steinernema</taxon>
    </lineage>
</organism>
<proteinExistence type="inferred from homology"/>
<evidence type="ECO:0000259" key="3">
    <source>
        <dbReference type="PROSITE" id="PS51767"/>
    </source>
</evidence>
<dbReference type="AlphaFoldDB" id="A0AA39LKH0"/>
<dbReference type="GO" id="GO:0006508">
    <property type="term" value="P:proteolysis"/>
    <property type="evidence" value="ECO:0007669"/>
    <property type="project" value="InterPro"/>
</dbReference>
<dbReference type="InterPro" id="IPR001461">
    <property type="entry name" value="Aspartic_peptidase_A1"/>
</dbReference>
<dbReference type="Pfam" id="PF00026">
    <property type="entry name" value="Asp"/>
    <property type="match status" value="2"/>
</dbReference>
<feature type="signal peptide" evidence="2">
    <location>
        <begin position="1"/>
        <end position="20"/>
    </location>
</feature>
<keyword evidence="2" id="KW-0732">Signal</keyword>
<dbReference type="EMBL" id="JAUCMV010000004">
    <property type="protein sequence ID" value="KAK0400533.1"/>
    <property type="molecule type" value="Genomic_DNA"/>
</dbReference>
<dbReference type="Gene3D" id="2.40.70.10">
    <property type="entry name" value="Acid Proteases"/>
    <property type="match status" value="2"/>
</dbReference>